<gene>
    <name evidence="1" type="ORF">BC938DRAFT_479010</name>
</gene>
<name>A0A433R0H5_9FUNG</name>
<keyword evidence="2" id="KW-1185">Reference proteome</keyword>
<evidence type="ECO:0000313" key="1">
    <source>
        <dbReference type="EMBL" id="RUS35549.1"/>
    </source>
</evidence>
<evidence type="ECO:0008006" key="3">
    <source>
        <dbReference type="Google" id="ProtNLM"/>
    </source>
</evidence>
<organism evidence="1 2">
    <name type="scientific">Jimgerdemannia flammicorona</name>
    <dbReference type="NCBI Taxonomy" id="994334"/>
    <lineage>
        <taxon>Eukaryota</taxon>
        <taxon>Fungi</taxon>
        <taxon>Fungi incertae sedis</taxon>
        <taxon>Mucoromycota</taxon>
        <taxon>Mucoromycotina</taxon>
        <taxon>Endogonomycetes</taxon>
        <taxon>Endogonales</taxon>
        <taxon>Endogonaceae</taxon>
        <taxon>Jimgerdemannia</taxon>
    </lineage>
</organism>
<protein>
    <recommendedName>
        <fullName evidence="3">Tail specific protease domain-containing protein</fullName>
    </recommendedName>
</protein>
<accession>A0A433R0H5</accession>
<evidence type="ECO:0000313" key="2">
    <source>
        <dbReference type="Proteomes" id="UP000274822"/>
    </source>
</evidence>
<dbReference type="EMBL" id="RBNJ01000036">
    <property type="protein sequence ID" value="RUS35549.1"/>
    <property type="molecule type" value="Genomic_DNA"/>
</dbReference>
<dbReference type="Proteomes" id="UP000274822">
    <property type="component" value="Unassembled WGS sequence"/>
</dbReference>
<reference evidence="1 2" key="1">
    <citation type="journal article" date="2018" name="New Phytol.">
        <title>Phylogenomics of Endogonaceae and evolution of mycorrhizas within Mucoromycota.</title>
        <authorList>
            <person name="Chang Y."/>
            <person name="Desiro A."/>
            <person name="Na H."/>
            <person name="Sandor L."/>
            <person name="Lipzen A."/>
            <person name="Clum A."/>
            <person name="Barry K."/>
            <person name="Grigoriev I.V."/>
            <person name="Martin F.M."/>
            <person name="Stajich J.E."/>
            <person name="Smith M.E."/>
            <person name="Bonito G."/>
            <person name="Spatafora J.W."/>
        </authorList>
    </citation>
    <scope>NUCLEOTIDE SEQUENCE [LARGE SCALE GENOMIC DNA]</scope>
    <source>
        <strain evidence="1 2">AD002</strain>
    </source>
</reference>
<sequence length="174" mass="18836">MAKDLALLPPSTNFQYAPSDVLFLTNGNSFSAGALVARYLQDVVGVKTAVLGGYPGQPPATWTTAGGQAYTIDSDINNLGLDNDADTPPVTNLRISVTFTIREAYGNVQPAKDGAVPLEYAWKPADYKIPITAENVLRPVITKQKEILNETNRNPLHNLFIPDLCRLSASYDAK</sequence>
<dbReference type="AlphaFoldDB" id="A0A433R0H5"/>
<comment type="caution">
    <text evidence="1">The sequence shown here is derived from an EMBL/GenBank/DDBJ whole genome shotgun (WGS) entry which is preliminary data.</text>
</comment>
<proteinExistence type="predicted"/>